<dbReference type="SMART" id="SM00291">
    <property type="entry name" value="ZnF_ZZ"/>
    <property type="match status" value="1"/>
</dbReference>
<evidence type="ECO:0000256" key="6">
    <source>
        <dbReference type="ARBA" id="ARBA00022771"/>
    </source>
</evidence>
<dbReference type="InParanoid" id="A0A6J0BLS7"/>
<evidence type="ECO:0000256" key="1">
    <source>
        <dbReference type="ARBA" id="ARBA00004245"/>
    </source>
</evidence>
<dbReference type="AlphaFoldDB" id="A0A6J0BLS7"/>
<dbReference type="Pfam" id="PF09069">
    <property type="entry name" value="EF-hand_3"/>
    <property type="match status" value="1"/>
</dbReference>
<dbReference type="SUPFAM" id="SSF47473">
    <property type="entry name" value="EF-hand"/>
    <property type="match status" value="2"/>
</dbReference>
<dbReference type="PANTHER" id="PTHR12268:SF14">
    <property type="entry name" value="DYSTROPHIN-1"/>
    <property type="match status" value="1"/>
</dbReference>
<dbReference type="SMART" id="SM00456">
    <property type="entry name" value="WW"/>
    <property type="match status" value="1"/>
</dbReference>
<dbReference type="GO" id="GO:0099536">
    <property type="term" value="P:synaptic signaling"/>
    <property type="evidence" value="ECO:0007669"/>
    <property type="project" value="TreeGrafter"/>
</dbReference>
<dbReference type="GO" id="GO:0008270">
    <property type="term" value="F:zinc ion binding"/>
    <property type="evidence" value="ECO:0007669"/>
    <property type="project" value="UniProtKB-KW"/>
</dbReference>
<protein>
    <submittedName>
        <fullName evidence="18">Dystrophin-like isoform X1</fullName>
    </submittedName>
</protein>
<dbReference type="Proteomes" id="UP000829291">
    <property type="component" value="Chromosome 7"/>
</dbReference>
<feature type="compositionally biased region" description="Polar residues" evidence="14">
    <location>
        <begin position="513"/>
        <end position="524"/>
    </location>
</feature>
<dbReference type="Gene3D" id="2.20.70.10">
    <property type="match status" value="1"/>
</dbReference>
<evidence type="ECO:0000256" key="4">
    <source>
        <dbReference type="ARBA" id="ARBA00022490"/>
    </source>
</evidence>
<dbReference type="PANTHER" id="PTHR12268">
    <property type="entry name" value="E3 UBIQUITIN-PROTEIN LIGASE KCMF1"/>
    <property type="match status" value="1"/>
</dbReference>
<dbReference type="Gene3D" id="3.30.60.90">
    <property type="match status" value="1"/>
</dbReference>
<evidence type="ECO:0000256" key="5">
    <source>
        <dbReference type="ARBA" id="ARBA00022723"/>
    </source>
</evidence>
<keyword evidence="13" id="KW-0175">Coiled coil</keyword>
<dbReference type="GO" id="GO:0042383">
    <property type="term" value="C:sarcolemma"/>
    <property type="evidence" value="ECO:0007669"/>
    <property type="project" value="UniProtKB-SubCell"/>
</dbReference>
<dbReference type="GO" id="GO:0045202">
    <property type="term" value="C:synapse"/>
    <property type="evidence" value="ECO:0007669"/>
    <property type="project" value="GOC"/>
</dbReference>
<feature type="compositionally biased region" description="Basic and acidic residues" evidence="14">
    <location>
        <begin position="572"/>
        <end position="581"/>
    </location>
</feature>
<evidence type="ECO:0000256" key="3">
    <source>
        <dbReference type="ARBA" id="ARBA00022475"/>
    </source>
</evidence>
<keyword evidence="9" id="KW-0472">Membrane</keyword>
<keyword evidence="5" id="KW-0479">Metal-binding</keyword>
<dbReference type="CDD" id="cd16245">
    <property type="entry name" value="EFh_DAH"/>
    <property type="match status" value="1"/>
</dbReference>
<dbReference type="InterPro" id="IPR050774">
    <property type="entry name" value="KCMF1/Dystrophin"/>
</dbReference>
<feature type="domain" description="ZZ-type" evidence="16">
    <location>
        <begin position="258"/>
        <end position="314"/>
    </location>
</feature>
<evidence type="ECO:0000256" key="10">
    <source>
        <dbReference type="ARBA" id="ARBA00023203"/>
    </source>
</evidence>
<dbReference type="GO" id="GO:0050804">
    <property type="term" value="P:modulation of chemical synaptic transmission"/>
    <property type="evidence" value="ECO:0007669"/>
    <property type="project" value="UniProtKB-ARBA"/>
</dbReference>
<proteinExistence type="predicted"/>
<dbReference type="GO" id="GO:0005737">
    <property type="term" value="C:cytoplasm"/>
    <property type="evidence" value="ECO:0007669"/>
    <property type="project" value="UniProtKB-ARBA"/>
</dbReference>
<dbReference type="InterPro" id="IPR015154">
    <property type="entry name" value="EF-hand_dom_typ2"/>
</dbReference>
<keyword evidence="11" id="KW-0206">Cytoskeleton</keyword>
<accession>A0A6J0BLS7</accession>
<evidence type="ECO:0000256" key="14">
    <source>
        <dbReference type="SAM" id="MobiDB-lite"/>
    </source>
</evidence>
<evidence type="ECO:0000256" key="12">
    <source>
        <dbReference type="PROSITE-ProRule" id="PRU00228"/>
    </source>
</evidence>
<keyword evidence="10" id="KW-0009">Actin-binding</keyword>
<name>A0A6J0BLS7_NEOLC</name>
<evidence type="ECO:0000313" key="17">
    <source>
        <dbReference type="Proteomes" id="UP000829291"/>
    </source>
</evidence>
<evidence type="ECO:0000256" key="8">
    <source>
        <dbReference type="ARBA" id="ARBA00022837"/>
    </source>
</evidence>
<dbReference type="Pfam" id="PF09068">
    <property type="entry name" value="EF-hand_2"/>
    <property type="match status" value="1"/>
</dbReference>
<comment type="subcellular location">
    <subcellularLocation>
        <location evidence="2">Cell membrane</location>
        <location evidence="2">Sarcolemma</location>
        <topology evidence="2">Peripheral membrane protein</topology>
        <orientation evidence="2">Cytoplasmic side</orientation>
    </subcellularLocation>
    <subcellularLocation>
        <location evidence="1">Cytoplasm</location>
        <location evidence="1">Cytoskeleton</location>
    </subcellularLocation>
</comment>
<dbReference type="GO" id="GO:0003779">
    <property type="term" value="F:actin binding"/>
    <property type="evidence" value="ECO:0007669"/>
    <property type="project" value="UniProtKB-KW"/>
</dbReference>
<reference evidence="18" key="1">
    <citation type="submission" date="2025-08" db="UniProtKB">
        <authorList>
            <consortium name="RefSeq"/>
        </authorList>
    </citation>
    <scope>IDENTIFICATION</scope>
    <source>
        <tissue evidence="18">Thorax and Abdomen</tissue>
    </source>
</reference>
<dbReference type="PROSITE" id="PS50135">
    <property type="entry name" value="ZF_ZZ_2"/>
    <property type="match status" value="1"/>
</dbReference>
<dbReference type="InterPro" id="IPR001202">
    <property type="entry name" value="WW_dom"/>
</dbReference>
<keyword evidence="7" id="KW-0862">Zinc</keyword>
<dbReference type="KEGG" id="nlo:107220599"/>
<dbReference type="SUPFAM" id="SSF51045">
    <property type="entry name" value="WW domain"/>
    <property type="match status" value="1"/>
</dbReference>
<dbReference type="CDD" id="cd00201">
    <property type="entry name" value="WW"/>
    <property type="match status" value="1"/>
</dbReference>
<evidence type="ECO:0000313" key="18">
    <source>
        <dbReference type="RefSeq" id="XP_015514743.1"/>
    </source>
</evidence>
<keyword evidence="3" id="KW-1003">Cell membrane</keyword>
<feature type="region of interest" description="Disordered" evidence="14">
    <location>
        <begin position="571"/>
        <end position="626"/>
    </location>
</feature>
<feature type="region of interest" description="Disordered" evidence="14">
    <location>
        <begin position="496"/>
        <end position="527"/>
    </location>
</feature>
<dbReference type="Pfam" id="PF00569">
    <property type="entry name" value="ZZ"/>
    <property type="match status" value="1"/>
</dbReference>
<evidence type="ECO:0000256" key="2">
    <source>
        <dbReference type="ARBA" id="ARBA00004278"/>
    </source>
</evidence>
<organism evidence="18">
    <name type="scientific">Neodiprion lecontei</name>
    <name type="common">Redheaded pine sawfly</name>
    <dbReference type="NCBI Taxonomy" id="441921"/>
    <lineage>
        <taxon>Eukaryota</taxon>
        <taxon>Metazoa</taxon>
        <taxon>Ecdysozoa</taxon>
        <taxon>Arthropoda</taxon>
        <taxon>Hexapoda</taxon>
        <taxon>Insecta</taxon>
        <taxon>Pterygota</taxon>
        <taxon>Neoptera</taxon>
        <taxon>Endopterygota</taxon>
        <taxon>Hymenoptera</taxon>
        <taxon>Tenthredinoidea</taxon>
        <taxon>Diprionidae</taxon>
        <taxon>Diprioninae</taxon>
        <taxon>Neodiprion</taxon>
    </lineage>
</organism>
<evidence type="ECO:0000259" key="15">
    <source>
        <dbReference type="PROSITE" id="PS50020"/>
    </source>
</evidence>
<dbReference type="GO" id="GO:0005856">
    <property type="term" value="C:cytoskeleton"/>
    <property type="evidence" value="ECO:0007669"/>
    <property type="project" value="UniProtKB-SubCell"/>
</dbReference>
<dbReference type="Pfam" id="PF00397">
    <property type="entry name" value="WW"/>
    <property type="match status" value="1"/>
</dbReference>
<evidence type="ECO:0000256" key="13">
    <source>
        <dbReference type="SAM" id="Coils"/>
    </source>
</evidence>
<feature type="coiled-coil region" evidence="13">
    <location>
        <begin position="377"/>
        <end position="426"/>
    </location>
</feature>
<dbReference type="InterPro" id="IPR043145">
    <property type="entry name" value="Znf_ZZ_sf"/>
</dbReference>
<feature type="region of interest" description="Disordered" evidence="14">
    <location>
        <begin position="337"/>
        <end position="361"/>
    </location>
</feature>
<dbReference type="InterPro" id="IPR036020">
    <property type="entry name" value="WW_dom_sf"/>
</dbReference>
<sequence length="698" mass="77922">MTEEYLNGWKQAETEGGVPYYINHATKQTEWDHPRMREIMRSVEECNVIRYASYRTAAKMRILHRDLNMQQVRLELIAGVFERHRLSVTENSVTLDPTELEDVLSDIYFAAQKEANTNFNTDLATKLGVNYILNIFDKKREGSVSVFSAKVALTLASCSRLQDKYGYLYQQLADHNACLSRAALFSLLSNICKVTDMLGESVAYGSHMVQLGVDNCFVESQGSLGVSEAEFAAWLMQEPPLLMWITTLNRMQAAENIIHNVKCSSCKTTPIQGPRYSCLRCAGYHQCQGCFLLGKATSKHKLKHPVREYCVKTSNREVTKLIIELIRNKLRLCPSRTVIADPDEPPPEMQHLTNDEKDGDNVSLRSTVRRKVLNNPQRELQSIISHLEDENRQLQAELLEICGTRAERLQRHRATIESQLQRLKILKKYLFNQPVQPRIMTHMESTPMLHPIASRVTPLPLEFELSPIVQQGTVEKKFKRDSTFARQGRDALAVENLDSSPVTSMNSRRDKLGTQSCTDSNYPSSGFGGNLSEFTPVDLSTWIGGGKGANGTGLAPSGSGFSQWLRSGNSVEMERGGDKQVKPVATSSSHGDSPPAVSHSPIGLPRENNTPSSLQRPDKHSQHSSLQNIQGDLNDILDRLQNMVANDSLLEGSRARVAGSFSANDNCELKRAATEMEDLLTGLIEGMESRKGKLATIV</sequence>
<dbReference type="FunCoup" id="A0A6J0BLS7">
    <property type="interactions" value="118"/>
</dbReference>
<evidence type="ECO:0000256" key="9">
    <source>
        <dbReference type="ARBA" id="ARBA00023136"/>
    </source>
</evidence>
<feature type="domain" description="WW" evidence="15">
    <location>
        <begin position="3"/>
        <end position="36"/>
    </location>
</feature>
<dbReference type="GeneID" id="107220599"/>
<feature type="compositionally biased region" description="Polar residues" evidence="14">
    <location>
        <begin position="497"/>
        <end position="506"/>
    </location>
</feature>
<keyword evidence="6 12" id="KW-0863">Zinc-finger</keyword>
<evidence type="ECO:0000256" key="11">
    <source>
        <dbReference type="ARBA" id="ARBA00023212"/>
    </source>
</evidence>
<dbReference type="InterPro" id="IPR000433">
    <property type="entry name" value="Znf_ZZ"/>
</dbReference>
<evidence type="ECO:0000256" key="7">
    <source>
        <dbReference type="ARBA" id="ARBA00022833"/>
    </source>
</evidence>
<dbReference type="PROSITE" id="PS50020">
    <property type="entry name" value="WW_DOMAIN_2"/>
    <property type="match status" value="1"/>
</dbReference>
<gene>
    <name evidence="18" type="primary">LOC107220599</name>
</gene>
<keyword evidence="8" id="KW-0106">Calcium</keyword>
<evidence type="ECO:0000259" key="16">
    <source>
        <dbReference type="PROSITE" id="PS50135"/>
    </source>
</evidence>
<dbReference type="SUPFAM" id="SSF57850">
    <property type="entry name" value="RING/U-box"/>
    <property type="match status" value="1"/>
</dbReference>
<dbReference type="RefSeq" id="XP_015514743.1">
    <property type="nucleotide sequence ID" value="XM_015659257.2"/>
</dbReference>
<keyword evidence="4" id="KW-0963">Cytoplasm</keyword>
<keyword evidence="17" id="KW-1185">Reference proteome</keyword>
<dbReference type="InterPro" id="IPR011992">
    <property type="entry name" value="EF-hand-dom_pair"/>
</dbReference>
<dbReference type="GO" id="GO:0046716">
    <property type="term" value="P:muscle cell cellular homeostasis"/>
    <property type="evidence" value="ECO:0007669"/>
    <property type="project" value="UniProtKB-ARBA"/>
</dbReference>
<dbReference type="Gene3D" id="1.10.238.10">
    <property type="entry name" value="EF-hand"/>
    <property type="match status" value="2"/>
</dbReference>
<dbReference type="GO" id="GO:0016010">
    <property type="term" value="C:dystrophin-associated glycoprotein complex"/>
    <property type="evidence" value="ECO:0007669"/>
    <property type="project" value="UniProtKB-ARBA"/>
</dbReference>
<dbReference type="OrthoDB" id="10014385at2759"/>
<dbReference type="InterPro" id="IPR015153">
    <property type="entry name" value="EF-hand_dom_typ1"/>
</dbReference>